<organism evidence="3 4">
    <name type="scientific">Terfezia boudieri ATCC MYA-4762</name>
    <dbReference type="NCBI Taxonomy" id="1051890"/>
    <lineage>
        <taxon>Eukaryota</taxon>
        <taxon>Fungi</taxon>
        <taxon>Dikarya</taxon>
        <taxon>Ascomycota</taxon>
        <taxon>Pezizomycotina</taxon>
        <taxon>Pezizomycetes</taxon>
        <taxon>Pezizales</taxon>
        <taxon>Pezizaceae</taxon>
        <taxon>Terfezia</taxon>
    </lineage>
</organism>
<dbReference type="AlphaFoldDB" id="A0A3N4LYV5"/>
<keyword evidence="1" id="KW-0469">Meiosis</keyword>
<dbReference type="PANTHER" id="PTHR40375:SF2">
    <property type="entry name" value="SPORULATION-SPECIFIC PROTEIN 22"/>
    <property type="match status" value="1"/>
</dbReference>
<dbReference type="InParanoid" id="A0A3N4LYV5"/>
<accession>A0A3N4LYV5</accession>
<protein>
    <recommendedName>
        <fullName evidence="2">Protein ZIP4 homolog</fullName>
    </recommendedName>
</protein>
<evidence type="ECO:0000256" key="1">
    <source>
        <dbReference type="ARBA" id="ARBA00023254"/>
    </source>
</evidence>
<evidence type="ECO:0000313" key="4">
    <source>
        <dbReference type="Proteomes" id="UP000267821"/>
    </source>
</evidence>
<dbReference type="FunCoup" id="A0A3N4LYV5">
    <property type="interactions" value="26"/>
</dbReference>
<reference evidence="3 4" key="1">
    <citation type="journal article" date="2018" name="Nat. Ecol. Evol.">
        <title>Pezizomycetes genomes reveal the molecular basis of ectomycorrhizal truffle lifestyle.</title>
        <authorList>
            <person name="Murat C."/>
            <person name="Payen T."/>
            <person name="Noel B."/>
            <person name="Kuo A."/>
            <person name="Morin E."/>
            <person name="Chen J."/>
            <person name="Kohler A."/>
            <person name="Krizsan K."/>
            <person name="Balestrini R."/>
            <person name="Da Silva C."/>
            <person name="Montanini B."/>
            <person name="Hainaut M."/>
            <person name="Levati E."/>
            <person name="Barry K.W."/>
            <person name="Belfiori B."/>
            <person name="Cichocki N."/>
            <person name="Clum A."/>
            <person name="Dockter R.B."/>
            <person name="Fauchery L."/>
            <person name="Guy J."/>
            <person name="Iotti M."/>
            <person name="Le Tacon F."/>
            <person name="Lindquist E.A."/>
            <person name="Lipzen A."/>
            <person name="Malagnac F."/>
            <person name="Mello A."/>
            <person name="Molinier V."/>
            <person name="Miyauchi S."/>
            <person name="Poulain J."/>
            <person name="Riccioni C."/>
            <person name="Rubini A."/>
            <person name="Sitrit Y."/>
            <person name="Splivallo R."/>
            <person name="Traeger S."/>
            <person name="Wang M."/>
            <person name="Zifcakova L."/>
            <person name="Wipf D."/>
            <person name="Zambonelli A."/>
            <person name="Paolocci F."/>
            <person name="Nowrousian M."/>
            <person name="Ottonello S."/>
            <person name="Baldrian P."/>
            <person name="Spatafora J.W."/>
            <person name="Henrissat B."/>
            <person name="Nagy L.G."/>
            <person name="Aury J.M."/>
            <person name="Wincker P."/>
            <person name="Grigoriev I.V."/>
            <person name="Bonfante P."/>
            <person name="Martin F.M."/>
        </authorList>
    </citation>
    <scope>NUCLEOTIDE SEQUENCE [LARGE SCALE GENOMIC DNA]</scope>
    <source>
        <strain evidence="3 4">ATCC MYA-4762</strain>
    </source>
</reference>
<dbReference type="Pfam" id="PF08631">
    <property type="entry name" value="SPO22"/>
    <property type="match status" value="1"/>
</dbReference>
<evidence type="ECO:0000256" key="2">
    <source>
        <dbReference type="ARBA" id="ARBA00031845"/>
    </source>
</evidence>
<keyword evidence="4" id="KW-1185">Reference proteome</keyword>
<dbReference type="InterPro" id="IPR039057">
    <property type="entry name" value="Spo22/ZIP4"/>
</dbReference>
<dbReference type="PANTHER" id="PTHR40375">
    <property type="entry name" value="SPORULATION-SPECIFIC PROTEIN 22"/>
    <property type="match status" value="1"/>
</dbReference>
<evidence type="ECO:0000313" key="3">
    <source>
        <dbReference type="EMBL" id="RPB28057.1"/>
    </source>
</evidence>
<dbReference type="Gene3D" id="1.25.40.10">
    <property type="entry name" value="Tetratricopeptide repeat domain"/>
    <property type="match status" value="1"/>
</dbReference>
<dbReference type="GO" id="GO:0090173">
    <property type="term" value="P:regulation of synaptonemal complex assembly"/>
    <property type="evidence" value="ECO:0007669"/>
    <property type="project" value="InterPro"/>
</dbReference>
<name>A0A3N4LYV5_9PEZI</name>
<proteinExistence type="predicted"/>
<sequence length="941" mass="106837">MAHINNAITVLDQRIKNAVEIASSIYQELHRDSRGPALGVRIEGLIKALDKCCTVRENLQVDTEYDDLDHLGVKLWNLATQLSKSDDTPDNMEDTSDQMMILNVRIIAFFLLDCAEQSSRRSRQSLIRLLKVALKAGKECTDQKQLQWALKITEKAARYHEDLSKLDESQSNEGKVIFHRLEGEYYVLRMTIAWKQSNLSMAEFMYGKALLVQDAQGNTGTSEALAKAVLSIGNGLLAQNAFVAAVKWLRRALEVLDGINPMCLTETCAELRYIVLHSLVTGCLQTKTEADLEYARNALETMSENWPTRISILRLKLDLITMENSDAVDEYHNVLLKMIEIAQFSEDVFRTVLGRIQKLSDQSVTLACTCLDELISKRLLVLGQDEWIERAFVTRLWMTVKNNTSLEGNTLATLKKLVDSMARQISKPLSPKSTQAAQILLWKVSEALLVQEKWVEASMWCEVALHRVFDKSGDLNYAKLGRRIIHCAIQVADYGKAEETYANMSESGKQSPSTLFLMFKVALRTSNHQLAESTIQGICETPLRDHRALYACALDAHTLGNEDETLKALKHVLRHLDDLPTESIHRPAVLRCTIRLTISIIDRAKGGEISNAESLCRLLELASEEAKKARGKKSHVNKQDISFTIKELEWFSRTSYNLSLRSIEEWHLTTSIRIVSTCLKFLELYPGDIDASTHEAISLKAIYCHFLSASLGVQISREEDNTNLRVQRYFEVKQQTQAFRVKRQALRDDLAQEVLWDLKDKHATLLLYEFEACVHLKDWDYLSTIVGEAQHCENPRVVQYFGDMIMQSQAPDRTIMPLMKKILEALILSPNENMDVVKLAKCVRCQVQLSLIRDPKVTAQLIGEVLDWVRGSKGEEKYPEEELRWLATTAWNKAVEFKGVTDATNFKKFGELAISVAKLMEGDGGKLLARMQKNYLRDNWD</sequence>
<gene>
    <name evidence="3" type="ORF">L211DRAFT_802782</name>
</gene>
<dbReference type="InterPro" id="IPR013940">
    <property type="entry name" value="Spo22/ZIP4/TEX11"/>
</dbReference>
<dbReference type="InterPro" id="IPR011990">
    <property type="entry name" value="TPR-like_helical_dom_sf"/>
</dbReference>
<dbReference type="GO" id="GO:0051321">
    <property type="term" value="P:meiotic cell cycle"/>
    <property type="evidence" value="ECO:0007669"/>
    <property type="project" value="UniProtKB-KW"/>
</dbReference>
<dbReference type="SUPFAM" id="SSF81901">
    <property type="entry name" value="HCP-like"/>
    <property type="match status" value="1"/>
</dbReference>
<dbReference type="EMBL" id="ML121530">
    <property type="protein sequence ID" value="RPB28057.1"/>
    <property type="molecule type" value="Genomic_DNA"/>
</dbReference>
<dbReference type="Proteomes" id="UP000267821">
    <property type="component" value="Unassembled WGS sequence"/>
</dbReference>
<dbReference type="OrthoDB" id="65716at2759"/>
<dbReference type="STRING" id="1051890.A0A3N4LYV5"/>